<comment type="caution">
    <text evidence="1">The sequence shown here is derived from an EMBL/GenBank/DDBJ whole genome shotgun (WGS) entry which is preliminary data.</text>
</comment>
<dbReference type="EMBL" id="MPUH01002478">
    <property type="protein sequence ID" value="OMJ65088.1"/>
    <property type="molecule type" value="Genomic_DNA"/>
</dbReference>
<evidence type="ECO:0000313" key="2">
    <source>
        <dbReference type="Proteomes" id="UP000187209"/>
    </source>
</evidence>
<organism evidence="1 2">
    <name type="scientific">Stentor coeruleus</name>
    <dbReference type="NCBI Taxonomy" id="5963"/>
    <lineage>
        <taxon>Eukaryota</taxon>
        <taxon>Sar</taxon>
        <taxon>Alveolata</taxon>
        <taxon>Ciliophora</taxon>
        <taxon>Postciliodesmatophora</taxon>
        <taxon>Heterotrichea</taxon>
        <taxon>Heterotrichida</taxon>
        <taxon>Stentoridae</taxon>
        <taxon>Stentor</taxon>
    </lineage>
</organism>
<name>A0A1R2AKN6_9CILI</name>
<dbReference type="Proteomes" id="UP000187209">
    <property type="component" value="Unassembled WGS sequence"/>
</dbReference>
<reference evidence="1 2" key="1">
    <citation type="submission" date="2016-11" db="EMBL/GenBank/DDBJ databases">
        <title>The macronuclear genome of Stentor coeruleus: a giant cell with tiny introns.</title>
        <authorList>
            <person name="Slabodnick M."/>
            <person name="Ruby J.G."/>
            <person name="Reiff S.B."/>
            <person name="Swart E.C."/>
            <person name="Gosai S."/>
            <person name="Prabakaran S."/>
            <person name="Witkowska E."/>
            <person name="Larue G.E."/>
            <person name="Fisher S."/>
            <person name="Freeman R.M."/>
            <person name="Gunawardena J."/>
            <person name="Chu W."/>
            <person name="Stover N.A."/>
            <person name="Gregory B.D."/>
            <person name="Nowacki M."/>
            <person name="Derisi J."/>
            <person name="Roy S.W."/>
            <person name="Marshall W.F."/>
            <person name="Sood P."/>
        </authorList>
    </citation>
    <scope>NUCLEOTIDE SEQUENCE [LARGE SCALE GENOMIC DNA]</scope>
    <source>
        <strain evidence="1">WM001</strain>
    </source>
</reference>
<gene>
    <name evidence="1" type="ORF">SteCoe_39371</name>
</gene>
<accession>A0A1R2AKN6</accession>
<dbReference type="AlphaFoldDB" id="A0A1R2AKN6"/>
<sequence length="212" mass="23763">MFFLVSLICTASSLLTFRKVDFSIGISSMPMLTLTLQDENLNDVIVQKNLLIQANPTQSFYTYPTTKFIGTLSISLGTSVTSTFHLTISCDGCEIYTTSIIINSYYESDFLEYEPSATTISANEEVSIYFIDTYGTLFEGLYMVTQENFDYSITKKTDSSGTAIVKFSSRGTKYLLFYFDDGTYTDIGTIKITVEVTSYSTITFTTNIVKFI</sequence>
<keyword evidence="2" id="KW-1185">Reference proteome</keyword>
<proteinExistence type="predicted"/>
<protein>
    <submittedName>
        <fullName evidence="1">Uncharacterized protein</fullName>
    </submittedName>
</protein>
<evidence type="ECO:0000313" key="1">
    <source>
        <dbReference type="EMBL" id="OMJ65088.1"/>
    </source>
</evidence>